<dbReference type="Proteomes" id="UP000838763">
    <property type="component" value="Unassembled WGS sequence"/>
</dbReference>
<feature type="compositionally biased region" description="Polar residues" evidence="5">
    <location>
        <begin position="14"/>
        <end position="23"/>
    </location>
</feature>
<evidence type="ECO:0000256" key="3">
    <source>
        <dbReference type="ARBA" id="ARBA00022989"/>
    </source>
</evidence>
<dbReference type="Gene3D" id="2.60.120.260">
    <property type="entry name" value="Galactose-binding domain-like"/>
    <property type="match status" value="1"/>
</dbReference>
<dbReference type="GO" id="GO:0043495">
    <property type="term" value="F:protein-membrane adaptor activity"/>
    <property type="evidence" value="ECO:0007669"/>
    <property type="project" value="TreeGrafter"/>
</dbReference>
<accession>A0A9P1M9M1</accession>
<keyword evidence="4" id="KW-0472">Membrane</keyword>
<keyword evidence="8" id="KW-1185">Reference proteome</keyword>
<feature type="domain" description="SUN" evidence="6">
    <location>
        <begin position="316"/>
        <end position="537"/>
    </location>
</feature>
<proteinExistence type="predicted"/>
<dbReference type="InterPro" id="IPR045119">
    <property type="entry name" value="SUN1-5"/>
</dbReference>
<dbReference type="InterPro" id="IPR012919">
    <property type="entry name" value="SUN_dom"/>
</dbReference>
<name>A0A9P1M9M1_9PEZI</name>
<evidence type="ECO:0000313" key="8">
    <source>
        <dbReference type="Proteomes" id="UP000838763"/>
    </source>
</evidence>
<dbReference type="OrthoDB" id="342281at2759"/>
<keyword evidence="3" id="KW-1133">Transmembrane helix</keyword>
<gene>
    <name evidence="7" type="ORF">PPNO1_LOCUS4594</name>
</gene>
<dbReference type="EMBL" id="CALLCH030000012">
    <property type="protein sequence ID" value="CAI4214866.1"/>
    <property type="molecule type" value="Genomic_DNA"/>
</dbReference>
<dbReference type="PROSITE" id="PS51469">
    <property type="entry name" value="SUN"/>
    <property type="match status" value="1"/>
</dbReference>
<evidence type="ECO:0000256" key="2">
    <source>
        <dbReference type="ARBA" id="ARBA00022692"/>
    </source>
</evidence>
<feature type="compositionally biased region" description="Low complexity" evidence="5">
    <location>
        <begin position="53"/>
        <end position="63"/>
    </location>
</feature>
<feature type="region of interest" description="Disordered" evidence="5">
    <location>
        <begin position="1"/>
        <end position="69"/>
    </location>
</feature>
<dbReference type="Pfam" id="PF07738">
    <property type="entry name" value="Sad1_UNC"/>
    <property type="match status" value="1"/>
</dbReference>
<comment type="caution">
    <text evidence="7">The sequence shown here is derived from an EMBL/GenBank/DDBJ whole genome shotgun (WGS) entry which is preliminary data.</text>
</comment>
<dbReference type="AlphaFoldDB" id="A0A9P1M9M1"/>
<sequence>MPGSHLKLAARVPLTTSDPQPRQSVFGGLPPRLQAQMEERLTADRGDPDHSDVSSNESSGRSGSPEDARQNLPPWWLAINIVTFTPPAFDWYGWDSVGYNLRQLMPFSIRHGLGGLDGNTSEYLDLVRDAHREIAKLQSSSKSHQDSLKQLGTMLPKVIHITPGRGGKPVISEDFWHALRDKVRLDDTVVQLELSRDGQKFTSGKHWEAVRNHMDAELGTGKMPKSWERWLQTNRVKSPELTKELLTREEFLRLLQPEFTAHRRQIQAEMKSALANHEKRVETIIQHTIDTKVRAGLSSDQIKALVDEAVLKAIREASLKAFANGQIMSTWDKDLRNRVNFFSVGTGATINVQESSPTYYPTKPQRLGTVNWFKSFSGDAWCGALGVDHSGRPMPAKLSIQLGKVITPEYVVVEHILPGATLSPDARPKEIEIWAYVDGVRQQKRLLDFAAAQFPKRQSDSLGFQPSSCGEGGCFLQIGGFEYDSSERQGGIYVHRLSEELANMGVTTDHVQLVARTNHGDALKTCLYRVRLYGNVSHGGGQGVELD</sequence>
<evidence type="ECO:0000313" key="7">
    <source>
        <dbReference type="EMBL" id="CAI4214866.1"/>
    </source>
</evidence>
<dbReference type="GO" id="GO:0034993">
    <property type="term" value="C:meiotic nuclear membrane microtubule tethering complex"/>
    <property type="evidence" value="ECO:0007669"/>
    <property type="project" value="TreeGrafter"/>
</dbReference>
<evidence type="ECO:0000259" key="6">
    <source>
        <dbReference type="PROSITE" id="PS51469"/>
    </source>
</evidence>
<dbReference type="PANTHER" id="PTHR12911">
    <property type="entry name" value="SAD1/UNC-84-LIKE PROTEIN-RELATED"/>
    <property type="match status" value="1"/>
</dbReference>
<evidence type="ECO:0000256" key="1">
    <source>
        <dbReference type="ARBA" id="ARBA00004370"/>
    </source>
</evidence>
<evidence type="ECO:0000256" key="4">
    <source>
        <dbReference type="ARBA" id="ARBA00023136"/>
    </source>
</evidence>
<reference evidence="7" key="1">
    <citation type="submission" date="2022-11" db="EMBL/GenBank/DDBJ databases">
        <authorList>
            <person name="Scott C."/>
            <person name="Bruce N."/>
        </authorList>
    </citation>
    <scope>NUCLEOTIDE SEQUENCE</scope>
</reference>
<organism evidence="7 8">
    <name type="scientific">Parascedosporium putredinis</name>
    <dbReference type="NCBI Taxonomy" id="1442378"/>
    <lineage>
        <taxon>Eukaryota</taxon>
        <taxon>Fungi</taxon>
        <taxon>Dikarya</taxon>
        <taxon>Ascomycota</taxon>
        <taxon>Pezizomycotina</taxon>
        <taxon>Sordariomycetes</taxon>
        <taxon>Hypocreomycetidae</taxon>
        <taxon>Microascales</taxon>
        <taxon>Microascaceae</taxon>
        <taxon>Parascedosporium</taxon>
    </lineage>
</organism>
<dbReference type="PANTHER" id="PTHR12911:SF8">
    <property type="entry name" value="KLAROID PROTEIN-RELATED"/>
    <property type="match status" value="1"/>
</dbReference>
<protein>
    <recommendedName>
        <fullName evidence="6">SUN domain-containing protein</fullName>
    </recommendedName>
</protein>
<feature type="compositionally biased region" description="Basic and acidic residues" evidence="5">
    <location>
        <begin position="37"/>
        <end position="52"/>
    </location>
</feature>
<evidence type="ECO:0000256" key="5">
    <source>
        <dbReference type="SAM" id="MobiDB-lite"/>
    </source>
</evidence>
<comment type="subcellular location">
    <subcellularLocation>
        <location evidence="1">Membrane</location>
    </subcellularLocation>
</comment>
<keyword evidence="2" id="KW-0812">Transmembrane</keyword>